<gene>
    <name evidence="3" type="ORF">PISMIDRAFT_13313</name>
</gene>
<dbReference type="OrthoDB" id="2448307at2759"/>
<evidence type="ECO:0000313" key="3">
    <source>
        <dbReference type="EMBL" id="KIK19954.1"/>
    </source>
</evidence>
<feature type="compositionally biased region" description="Basic and acidic residues" evidence="1">
    <location>
        <begin position="206"/>
        <end position="221"/>
    </location>
</feature>
<feature type="transmembrane region" description="Helical" evidence="2">
    <location>
        <begin position="113"/>
        <end position="138"/>
    </location>
</feature>
<accession>A0A0C9Z104</accession>
<feature type="compositionally biased region" description="Basic and acidic residues" evidence="1">
    <location>
        <begin position="240"/>
        <end position="255"/>
    </location>
</feature>
<dbReference type="HOGENOM" id="CLU_073649_0_0_1"/>
<feature type="transmembrane region" description="Helical" evidence="2">
    <location>
        <begin position="12"/>
        <end position="32"/>
    </location>
</feature>
<proteinExistence type="predicted"/>
<keyword evidence="2" id="KW-0812">Transmembrane</keyword>
<evidence type="ECO:0000313" key="4">
    <source>
        <dbReference type="Proteomes" id="UP000054018"/>
    </source>
</evidence>
<feature type="region of interest" description="Disordered" evidence="1">
    <location>
        <begin position="188"/>
        <end position="222"/>
    </location>
</feature>
<keyword evidence="4" id="KW-1185">Reference proteome</keyword>
<dbReference type="AlphaFoldDB" id="A0A0C9Z104"/>
<dbReference type="STRING" id="765257.A0A0C9Z104"/>
<evidence type="ECO:0000256" key="1">
    <source>
        <dbReference type="SAM" id="MobiDB-lite"/>
    </source>
</evidence>
<keyword evidence="2" id="KW-0472">Membrane</keyword>
<sequence length="327" mass="36386">MRFTYHAQFLHWLTVFLQFASFYIVASAAAWFDKRKTGIVSPYSHSILQDVAFVVVSVFPGPKTIPPWFFLGLRSIRLEQRGWFLVFFLLTVVLLAFSALSFTSALFRYEIGAWSFLGCLSIISDLLLVVSCILALVCRVHFGLGLKQFLVVQAELQKSGFAQDRFVLDPNRVTVTVTSTTTTSAFPEKIKSPYDSGGRPVSPTPLRHDKSESDSSSERSKCSVHSETFATWLAAAEKYGPSDEEKNERSERSLDYPRFPPGLGHVATPIVETALRRASHTSTWEGEEPEIGDDESGRLSVASVVVVRKTEVSSEACRSEPACKARL</sequence>
<organism evidence="3 4">
    <name type="scientific">Pisolithus microcarpus 441</name>
    <dbReference type="NCBI Taxonomy" id="765257"/>
    <lineage>
        <taxon>Eukaryota</taxon>
        <taxon>Fungi</taxon>
        <taxon>Dikarya</taxon>
        <taxon>Basidiomycota</taxon>
        <taxon>Agaricomycotina</taxon>
        <taxon>Agaricomycetes</taxon>
        <taxon>Agaricomycetidae</taxon>
        <taxon>Boletales</taxon>
        <taxon>Sclerodermatineae</taxon>
        <taxon>Pisolithaceae</taxon>
        <taxon>Pisolithus</taxon>
    </lineage>
</organism>
<dbReference type="Proteomes" id="UP000054018">
    <property type="component" value="Unassembled WGS sequence"/>
</dbReference>
<keyword evidence="2" id="KW-1133">Transmembrane helix</keyword>
<feature type="transmembrane region" description="Helical" evidence="2">
    <location>
        <begin position="83"/>
        <end position="107"/>
    </location>
</feature>
<name>A0A0C9Z104_9AGAM</name>
<feature type="region of interest" description="Disordered" evidence="1">
    <location>
        <begin position="239"/>
        <end position="265"/>
    </location>
</feature>
<reference evidence="3 4" key="1">
    <citation type="submission" date="2014-04" db="EMBL/GenBank/DDBJ databases">
        <authorList>
            <consortium name="DOE Joint Genome Institute"/>
            <person name="Kuo A."/>
            <person name="Kohler A."/>
            <person name="Costa M.D."/>
            <person name="Nagy L.G."/>
            <person name="Floudas D."/>
            <person name="Copeland A."/>
            <person name="Barry K.W."/>
            <person name="Cichocki N."/>
            <person name="Veneault-Fourrey C."/>
            <person name="LaButti K."/>
            <person name="Lindquist E.A."/>
            <person name="Lipzen A."/>
            <person name="Lundell T."/>
            <person name="Morin E."/>
            <person name="Murat C."/>
            <person name="Sun H."/>
            <person name="Tunlid A."/>
            <person name="Henrissat B."/>
            <person name="Grigoriev I.V."/>
            <person name="Hibbett D.S."/>
            <person name="Martin F."/>
            <person name="Nordberg H.P."/>
            <person name="Cantor M.N."/>
            <person name="Hua S.X."/>
        </authorList>
    </citation>
    <scope>NUCLEOTIDE SEQUENCE [LARGE SCALE GENOMIC DNA]</scope>
    <source>
        <strain evidence="3 4">441</strain>
    </source>
</reference>
<evidence type="ECO:0000256" key="2">
    <source>
        <dbReference type="SAM" id="Phobius"/>
    </source>
</evidence>
<protein>
    <submittedName>
        <fullName evidence="3">Unplaced genomic scaffold scaffold_90, whole genome shotgun sequence</fullName>
    </submittedName>
</protein>
<feature type="transmembrane region" description="Helical" evidence="2">
    <location>
        <begin position="52"/>
        <end position="71"/>
    </location>
</feature>
<dbReference type="EMBL" id="KN833774">
    <property type="protein sequence ID" value="KIK19954.1"/>
    <property type="molecule type" value="Genomic_DNA"/>
</dbReference>
<reference evidence="4" key="2">
    <citation type="submission" date="2015-01" db="EMBL/GenBank/DDBJ databases">
        <title>Evolutionary Origins and Diversification of the Mycorrhizal Mutualists.</title>
        <authorList>
            <consortium name="DOE Joint Genome Institute"/>
            <consortium name="Mycorrhizal Genomics Consortium"/>
            <person name="Kohler A."/>
            <person name="Kuo A."/>
            <person name="Nagy L.G."/>
            <person name="Floudas D."/>
            <person name="Copeland A."/>
            <person name="Barry K.W."/>
            <person name="Cichocki N."/>
            <person name="Veneault-Fourrey C."/>
            <person name="LaButti K."/>
            <person name="Lindquist E.A."/>
            <person name="Lipzen A."/>
            <person name="Lundell T."/>
            <person name="Morin E."/>
            <person name="Murat C."/>
            <person name="Riley R."/>
            <person name="Ohm R."/>
            <person name="Sun H."/>
            <person name="Tunlid A."/>
            <person name="Henrissat B."/>
            <person name="Grigoriev I.V."/>
            <person name="Hibbett D.S."/>
            <person name="Martin F."/>
        </authorList>
    </citation>
    <scope>NUCLEOTIDE SEQUENCE [LARGE SCALE GENOMIC DNA]</scope>
    <source>
        <strain evidence="4">441</strain>
    </source>
</reference>